<dbReference type="SUPFAM" id="SSF56672">
    <property type="entry name" value="DNA/RNA polymerases"/>
    <property type="match status" value="1"/>
</dbReference>
<evidence type="ECO:0000259" key="1">
    <source>
        <dbReference type="PROSITE" id="PS50878"/>
    </source>
</evidence>
<dbReference type="InterPro" id="IPR000477">
    <property type="entry name" value="RT_dom"/>
</dbReference>
<accession>A0AAE2D5N7</accession>
<keyword evidence="3" id="KW-1185">Reference proteome</keyword>
<sequence length="957" mass="110099">MDDTLNQFYSYSHAFTLCLINARSICKKMTDLIMLASLCEPSLIMITEAWTNSSIPDINISLDNYNLYRSDRLHGRGGGCIIYVHSKLKSLLCDIPGLNATQDSVWVVLKPTRTTSILLGCMYQPPNAPLKNIDLLTGIFILASSLPFTSKLICGDFNMPEISWSPPKAPKRYDSFIECLELGGWTQCVRNPTRLQNILDLVFTNGLCPYAVHIGKKFPGSDHNIVICSFDINITATKHQITSLSRHFHKADWMNFQNYIGSLNWESYFAESNANKSTEILYHNINDAFDKIAPLRQPKPRIPKDLFIPTQIRRRLRKHASQFHRSRDFSSLVTMEEICVVIVGIRMEKAIVEEKQAIINKSPSVLLKIFRNKNKGSKTKGNLFISENRIYDNPKLIAELFSEHFSTTLTSGNYEDDYESTATPSCELTNVVFTRQNIDKAINTLKYSNTEGPDGIPASMLKRGDENLHLLLLKLFTISLSTACFPTIWKTTYIIPKLKSGPVANVENYRPINLTSVISRVMEKVVKVEVSQYLQKHNLISTSQHGFLKTRSCDTCLLDYLNDITTQRDRGMVVSTVFLDFKKAFDKVPHYKLLHKLKSFGIKDPLHSWLSSFITGRSQVVKYNDHLSSPKLITSGVVQGSVLGPLLFLMYINDICEVIHFGRPYLYADDLKIVYSFKPSASNEGTSDIQKDLDNLSIWSQKWQLPFNHSKCGIMQFGKYDVQQELYLNECKIQTLSSVCDLGICYSKSLKFTEHVSSIISKSRRRIGFILRNFYTMEAKLAIYRMCVRPTLEYCSLVFSNINYTDTIRIENLQRTFTRRLLEYNCNKTYVQRCKSLSLEPLWRRRLKTNLIYFHKIIHGLSFSTFYPSWKTALKYNLRNLVRTLYTEKCKHKSRNNFFITLYSLLWNRLPLSIRSCDNLPKFKRMISLFFNTKGTQQLFPELSRNPDMISHGPPHI</sequence>
<dbReference type="SUPFAM" id="SSF56219">
    <property type="entry name" value="DNase I-like"/>
    <property type="match status" value="1"/>
</dbReference>
<dbReference type="InterPro" id="IPR043502">
    <property type="entry name" value="DNA/RNA_pol_sf"/>
</dbReference>
<dbReference type="GO" id="GO:0061343">
    <property type="term" value="P:cell adhesion involved in heart morphogenesis"/>
    <property type="evidence" value="ECO:0007669"/>
    <property type="project" value="TreeGrafter"/>
</dbReference>
<protein>
    <recommendedName>
        <fullName evidence="1">Reverse transcriptase domain-containing protein</fullName>
    </recommendedName>
</protein>
<dbReference type="Pfam" id="PF14529">
    <property type="entry name" value="Exo_endo_phos_2"/>
    <property type="match status" value="1"/>
</dbReference>
<gene>
    <name evidence="2" type="ORF">MN116_000447</name>
</gene>
<dbReference type="GO" id="GO:0003824">
    <property type="term" value="F:catalytic activity"/>
    <property type="evidence" value="ECO:0007669"/>
    <property type="project" value="InterPro"/>
</dbReference>
<dbReference type="PROSITE" id="PS50878">
    <property type="entry name" value="RT_POL"/>
    <property type="match status" value="1"/>
</dbReference>
<proteinExistence type="predicted"/>
<dbReference type="GO" id="GO:0031012">
    <property type="term" value="C:extracellular matrix"/>
    <property type="evidence" value="ECO:0007669"/>
    <property type="project" value="TreeGrafter"/>
</dbReference>
<reference evidence="2" key="1">
    <citation type="submission" date="2022-04" db="EMBL/GenBank/DDBJ databases">
        <authorList>
            <person name="Xu L."/>
            <person name="Lv Z."/>
        </authorList>
    </citation>
    <scope>NUCLEOTIDE SEQUENCE</scope>
    <source>
        <strain evidence="2">LV_2022a</strain>
    </source>
</reference>
<feature type="domain" description="Reverse transcriptase" evidence="1">
    <location>
        <begin position="476"/>
        <end position="771"/>
    </location>
</feature>
<dbReference type="PANTHER" id="PTHR33395:SF22">
    <property type="entry name" value="REVERSE TRANSCRIPTASE DOMAIN-CONTAINING PROTEIN"/>
    <property type="match status" value="1"/>
</dbReference>
<dbReference type="GO" id="GO:0007508">
    <property type="term" value="P:larval heart development"/>
    <property type="evidence" value="ECO:0007669"/>
    <property type="project" value="TreeGrafter"/>
</dbReference>
<evidence type="ECO:0000313" key="3">
    <source>
        <dbReference type="Proteomes" id="UP001292079"/>
    </source>
</evidence>
<dbReference type="InterPro" id="IPR036691">
    <property type="entry name" value="Endo/exonu/phosph_ase_sf"/>
</dbReference>
<dbReference type="PANTHER" id="PTHR33395">
    <property type="entry name" value="TRANSCRIPTASE, PUTATIVE-RELATED-RELATED"/>
    <property type="match status" value="1"/>
</dbReference>
<organism evidence="2 3">
    <name type="scientific">Schistosoma mekongi</name>
    <name type="common">Parasitic worm</name>
    <dbReference type="NCBI Taxonomy" id="38744"/>
    <lineage>
        <taxon>Eukaryota</taxon>
        <taxon>Metazoa</taxon>
        <taxon>Spiralia</taxon>
        <taxon>Lophotrochozoa</taxon>
        <taxon>Platyhelminthes</taxon>
        <taxon>Trematoda</taxon>
        <taxon>Digenea</taxon>
        <taxon>Strigeidida</taxon>
        <taxon>Schistosomatoidea</taxon>
        <taxon>Schistosomatidae</taxon>
        <taxon>Schistosoma</taxon>
    </lineage>
</organism>
<dbReference type="AlphaFoldDB" id="A0AAE2D5N7"/>
<dbReference type="InterPro" id="IPR005135">
    <property type="entry name" value="Endo/exonuclease/phosphatase"/>
</dbReference>
<reference evidence="2" key="2">
    <citation type="journal article" date="2023" name="Infect Dis Poverty">
        <title>Chromosome-scale genome of the human blood fluke Schistosoma mekongi and its implications for public health.</title>
        <authorList>
            <person name="Zhou M."/>
            <person name="Xu L."/>
            <person name="Xu D."/>
            <person name="Chen W."/>
            <person name="Khan J."/>
            <person name="Hu Y."/>
            <person name="Huang H."/>
            <person name="Wei H."/>
            <person name="Zhang Y."/>
            <person name="Chusongsang P."/>
            <person name="Tanasarnprasert K."/>
            <person name="Hu X."/>
            <person name="Limpanont Y."/>
            <person name="Lv Z."/>
        </authorList>
    </citation>
    <scope>NUCLEOTIDE SEQUENCE</scope>
    <source>
        <strain evidence="2">LV_2022a</strain>
    </source>
</reference>
<dbReference type="Pfam" id="PF00078">
    <property type="entry name" value="RVT_1"/>
    <property type="match status" value="1"/>
</dbReference>
<dbReference type="EMBL" id="JALJAT010000002">
    <property type="protein sequence ID" value="KAK4472149.1"/>
    <property type="molecule type" value="Genomic_DNA"/>
</dbReference>
<dbReference type="CDD" id="cd01650">
    <property type="entry name" value="RT_nLTR_like"/>
    <property type="match status" value="1"/>
</dbReference>
<evidence type="ECO:0000313" key="2">
    <source>
        <dbReference type="EMBL" id="KAK4472149.1"/>
    </source>
</evidence>
<comment type="caution">
    <text evidence="2">The sequence shown here is derived from an EMBL/GenBank/DDBJ whole genome shotgun (WGS) entry which is preliminary data.</text>
</comment>
<dbReference type="Gene3D" id="3.60.10.10">
    <property type="entry name" value="Endonuclease/exonuclease/phosphatase"/>
    <property type="match status" value="1"/>
</dbReference>
<name>A0AAE2D5N7_SCHME</name>
<dbReference type="Proteomes" id="UP001292079">
    <property type="component" value="Unassembled WGS sequence"/>
</dbReference>